<evidence type="ECO:0000313" key="3">
    <source>
        <dbReference type="EMBL" id="CAG5080618.1"/>
    </source>
</evidence>
<feature type="compositionally biased region" description="Polar residues" evidence="1">
    <location>
        <begin position="164"/>
        <end position="177"/>
    </location>
</feature>
<accession>A0ABN7RLP8</accession>
<keyword evidence="2" id="KW-1133">Transmembrane helix</keyword>
<gene>
    <name evidence="3" type="ORF">OKIOD_LOCUS1221</name>
</gene>
<proteinExistence type="predicted"/>
<evidence type="ECO:0000313" key="4">
    <source>
        <dbReference type="Proteomes" id="UP001158576"/>
    </source>
</evidence>
<evidence type="ECO:0000256" key="2">
    <source>
        <dbReference type="SAM" id="Phobius"/>
    </source>
</evidence>
<feature type="region of interest" description="Disordered" evidence="1">
    <location>
        <begin position="164"/>
        <end position="200"/>
    </location>
</feature>
<evidence type="ECO:0000256" key="1">
    <source>
        <dbReference type="SAM" id="MobiDB-lite"/>
    </source>
</evidence>
<reference evidence="3 4" key="1">
    <citation type="submission" date="2021-04" db="EMBL/GenBank/DDBJ databases">
        <authorList>
            <person name="Bliznina A."/>
        </authorList>
    </citation>
    <scope>NUCLEOTIDE SEQUENCE [LARGE SCALE GENOMIC DNA]</scope>
</reference>
<dbReference type="EMBL" id="OU015568">
    <property type="protein sequence ID" value="CAG5080618.1"/>
    <property type="molecule type" value="Genomic_DNA"/>
</dbReference>
<protein>
    <submittedName>
        <fullName evidence="3">Oidioi.mRNA.OKI2018_I69.PAR.g9663.t1.cds</fullName>
    </submittedName>
</protein>
<sequence>MASKKYFEDVAPTKCFLRRIGESTVPSQSSFSISSRYQQIQRTFPADRFESRTPLRDNLLCCYDRPLPLTVIQSREDQQECSIRMGKNVTKEILIIGSLLVLILIILAIILGVWRFLKRRKSKDIVTKTEINSNLWPTGIVVKPDIDWKSNSFSTVSCSKYEQSTKSSKSGNESRNPMLSKHHKKSTMSSKDDSLCFTDV</sequence>
<dbReference type="Proteomes" id="UP001158576">
    <property type="component" value="Chromosome PAR"/>
</dbReference>
<keyword evidence="2" id="KW-0812">Transmembrane</keyword>
<name>A0ABN7RLP8_OIKDI</name>
<keyword evidence="2" id="KW-0472">Membrane</keyword>
<keyword evidence="4" id="KW-1185">Reference proteome</keyword>
<organism evidence="3 4">
    <name type="scientific">Oikopleura dioica</name>
    <name type="common">Tunicate</name>
    <dbReference type="NCBI Taxonomy" id="34765"/>
    <lineage>
        <taxon>Eukaryota</taxon>
        <taxon>Metazoa</taxon>
        <taxon>Chordata</taxon>
        <taxon>Tunicata</taxon>
        <taxon>Appendicularia</taxon>
        <taxon>Copelata</taxon>
        <taxon>Oikopleuridae</taxon>
        <taxon>Oikopleura</taxon>
    </lineage>
</organism>
<feature type="transmembrane region" description="Helical" evidence="2">
    <location>
        <begin position="93"/>
        <end position="114"/>
    </location>
</feature>